<accession>A0A564SVE7</accession>
<gene>
    <name evidence="2" type="ORF">FPPS064S07_02523</name>
</gene>
<evidence type="ECO:0000256" key="1">
    <source>
        <dbReference type="SAM" id="Phobius"/>
    </source>
</evidence>
<feature type="transmembrane region" description="Helical" evidence="1">
    <location>
        <begin position="273"/>
        <end position="296"/>
    </location>
</feature>
<proteinExistence type="predicted"/>
<sequence>MLGKRLGKTFNNKTKGNSEKTEMVQLDLLTENRAADIQQKPIKGFHTAEEMQDSILDLCRSLSRKTSEGEFDCKIWVEKLETYLSNSADRLMYSSISNHIFNKTEQELGTFGTNLDFVLHYVERKVEDNPASEYWKKSFKNVLKFYDHSNLAIQQQKLVSKKRMDLEHEVESILAPKISEITKEMTQQLVGLIGIFTALSFIVFGGISSLDSIFGAVQETLNERQSVLPVLILADAWAFCMMNLLFGFMYFVIRITTLKKPAAEKAANIIQRYPVVFLCNYIILALLVLFSGMWFAEVNAVGKSVFEFFVDSKHSTWTFWIFVVLFIVFFGVLGWFLWKWYGSKKSSEK</sequence>
<feature type="transmembrane region" description="Helical" evidence="1">
    <location>
        <begin position="230"/>
        <end position="253"/>
    </location>
</feature>
<keyword evidence="1" id="KW-1133">Transmembrane helix</keyword>
<keyword evidence="1" id="KW-0812">Transmembrane</keyword>
<name>A0A564SVE7_9FIRM</name>
<reference evidence="2 3" key="1">
    <citation type="submission" date="2019-07" db="EMBL/GenBank/DDBJ databases">
        <authorList>
            <person name="Hibberd C M."/>
            <person name="Gehrig L. J."/>
            <person name="Chang H.-W."/>
            <person name="Venkatesh S."/>
        </authorList>
    </citation>
    <scope>NUCLEOTIDE SEQUENCE [LARGE SCALE GENOMIC DNA]</scope>
    <source>
        <strain evidence="2">Faecalibacterium_prausnitzii_JG_BgPS064</strain>
    </source>
</reference>
<keyword evidence="3" id="KW-1185">Reference proteome</keyword>
<evidence type="ECO:0000313" key="3">
    <source>
        <dbReference type="Proteomes" id="UP000406184"/>
    </source>
</evidence>
<dbReference type="EMBL" id="CABHMY010000088">
    <property type="protein sequence ID" value="VUW99196.1"/>
    <property type="molecule type" value="Genomic_DNA"/>
</dbReference>
<dbReference type="AlphaFoldDB" id="A0A564SVE7"/>
<evidence type="ECO:0000313" key="2">
    <source>
        <dbReference type="EMBL" id="VUW99196.1"/>
    </source>
</evidence>
<dbReference type="Proteomes" id="UP000406184">
    <property type="component" value="Unassembled WGS sequence"/>
</dbReference>
<protein>
    <submittedName>
        <fullName evidence="2">Uncharacterized protein</fullName>
    </submittedName>
</protein>
<feature type="transmembrane region" description="Helical" evidence="1">
    <location>
        <begin position="189"/>
        <end position="210"/>
    </location>
</feature>
<organism evidence="2 3">
    <name type="scientific">Faecalibacterium prausnitzii</name>
    <dbReference type="NCBI Taxonomy" id="853"/>
    <lineage>
        <taxon>Bacteria</taxon>
        <taxon>Bacillati</taxon>
        <taxon>Bacillota</taxon>
        <taxon>Clostridia</taxon>
        <taxon>Eubacteriales</taxon>
        <taxon>Oscillospiraceae</taxon>
        <taxon>Faecalibacterium</taxon>
    </lineage>
</organism>
<feature type="transmembrane region" description="Helical" evidence="1">
    <location>
        <begin position="316"/>
        <end position="338"/>
    </location>
</feature>
<keyword evidence="1" id="KW-0472">Membrane</keyword>